<dbReference type="InterPro" id="IPR034144">
    <property type="entry name" value="TOPRIM_TopoIII"/>
</dbReference>
<organism evidence="14 15">
    <name type="scientific">Candidatus Blautia pullicola</name>
    <dbReference type="NCBI Taxonomy" id="2838498"/>
    <lineage>
        <taxon>Bacteria</taxon>
        <taxon>Bacillati</taxon>
        <taxon>Bacillota</taxon>
        <taxon>Clostridia</taxon>
        <taxon>Lachnospirales</taxon>
        <taxon>Lachnospiraceae</taxon>
        <taxon>Blautia</taxon>
    </lineage>
</organism>
<evidence type="ECO:0000256" key="3">
    <source>
        <dbReference type="ARBA" id="ARBA00012891"/>
    </source>
</evidence>
<dbReference type="PRINTS" id="PR00417">
    <property type="entry name" value="PRTPISMRASEI"/>
</dbReference>
<dbReference type="SMART" id="SM00436">
    <property type="entry name" value="TOP1Bc"/>
    <property type="match status" value="1"/>
</dbReference>
<gene>
    <name evidence="14" type="ORF">H9809_10080</name>
</gene>
<evidence type="ECO:0000256" key="9">
    <source>
        <dbReference type="ARBA" id="ARBA00032235"/>
    </source>
</evidence>
<dbReference type="Gene3D" id="1.10.290.10">
    <property type="entry name" value="Topoisomerase I, domain 4"/>
    <property type="match status" value="1"/>
</dbReference>
<dbReference type="SMART" id="SM00493">
    <property type="entry name" value="TOPRIM"/>
    <property type="match status" value="1"/>
</dbReference>
<dbReference type="GO" id="GO:0003917">
    <property type="term" value="F:DNA topoisomerase type I (single strand cut, ATP-independent) activity"/>
    <property type="evidence" value="ECO:0007669"/>
    <property type="project" value="UniProtKB-EC"/>
</dbReference>
<dbReference type="PANTHER" id="PTHR11390:SF21">
    <property type="entry name" value="DNA TOPOISOMERASE 3-ALPHA"/>
    <property type="match status" value="1"/>
</dbReference>
<dbReference type="InterPro" id="IPR023406">
    <property type="entry name" value="Topo_IA_AS"/>
</dbReference>
<dbReference type="InterPro" id="IPR013826">
    <property type="entry name" value="Topo_IA_cen_sub3"/>
</dbReference>
<evidence type="ECO:0000256" key="10">
    <source>
        <dbReference type="ARBA" id="ARBA00032877"/>
    </source>
</evidence>
<dbReference type="AlphaFoldDB" id="A0A9D2JSR6"/>
<dbReference type="Gene3D" id="3.40.50.140">
    <property type="match status" value="1"/>
</dbReference>
<dbReference type="EMBL" id="DXBG01000236">
    <property type="protein sequence ID" value="HIZ66230.1"/>
    <property type="molecule type" value="Genomic_DNA"/>
</dbReference>
<dbReference type="GO" id="GO:0043597">
    <property type="term" value="C:cytoplasmic replication fork"/>
    <property type="evidence" value="ECO:0007669"/>
    <property type="project" value="TreeGrafter"/>
</dbReference>
<evidence type="ECO:0000259" key="13">
    <source>
        <dbReference type="PROSITE" id="PS52039"/>
    </source>
</evidence>
<feature type="compositionally biased region" description="Basic residues" evidence="11">
    <location>
        <begin position="683"/>
        <end position="695"/>
    </location>
</feature>
<dbReference type="PROSITE" id="PS00396">
    <property type="entry name" value="TOPO_IA_1"/>
    <property type="match status" value="1"/>
</dbReference>
<evidence type="ECO:0000256" key="7">
    <source>
        <dbReference type="ARBA" id="ARBA00030003"/>
    </source>
</evidence>
<dbReference type="EC" id="5.6.2.1" evidence="3"/>
<dbReference type="CDD" id="cd03362">
    <property type="entry name" value="TOPRIM_TopoIA_TopoIII"/>
    <property type="match status" value="1"/>
</dbReference>
<dbReference type="GO" id="GO:0006265">
    <property type="term" value="P:DNA topological change"/>
    <property type="evidence" value="ECO:0007669"/>
    <property type="project" value="InterPro"/>
</dbReference>
<protein>
    <recommendedName>
        <fullName evidence="3">DNA topoisomerase</fullName>
        <ecNumber evidence="3">5.6.2.1</ecNumber>
    </recommendedName>
    <alternativeName>
        <fullName evidence="10">Omega-protein</fullName>
    </alternativeName>
    <alternativeName>
        <fullName evidence="9">Relaxing enzyme</fullName>
    </alternativeName>
    <alternativeName>
        <fullName evidence="7">Swivelase</fullName>
    </alternativeName>
    <alternativeName>
        <fullName evidence="8">Untwisting enzyme</fullName>
    </alternativeName>
</protein>
<evidence type="ECO:0000256" key="2">
    <source>
        <dbReference type="ARBA" id="ARBA00009446"/>
    </source>
</evidence>
<dbReference type="GO" id="GO:0006281">
    <property type="term" value="P:DNA repair"/>
    <property type="evidence" value="ECO:0007669"/>
    <property type="project" value="TreeGrafter"/>
</dbReference>
<feature type="domain" description="Topo IA-type catalytic" evidence="13">
    <location>
        <begin position="155"/>
        <end position="645"/>
    </location>
</feature>
<feature type="domain" description="Toprim" evidence="12">
    <location>
        <begin position="3"/>
        <end position="136"/>
    </location>
</feature>
<dbReference type="InterPro" id="IPR013824">
    <property type="entry name" value="Topo_IA_cen_sub1"/>
</dbReference>
<dbReference type="Gene3D" id="2.70.20.10">
    <property type="entry name" value="Topoisomerase I, domain 3"/>
    <property type="match status" value="1"/>
</dbReference>
<dbReference type="InterPro" id="IPR013825">
    <property type="entry name" value="Topo_IA_cen_sub2"/>
</dbReference>
<dbReference type="PROSITE" id="PS52039">
    <property type="entry name" value="TOPO_IA_2"/>
    <property type="match status" value="1"/>
</dbReference>
<dbReference type="InterPro" id="IPR023405">
    <property type="entry name" value="Topo_IA_core_domain"/>
</dbReference>
<evidence type="ECO:0000313" key="15">
    <source>
        <dbReference type="Proteomes" id="UP000824056"/>
    </source>
</evidence>
<comment type="caution">
    <text evidence="14">The sequence shown here is derived from an EMBL/GenBank/DDBJ whole genome shotgun (WGS) entry which is preliminary data.</text>
</comment>
<evidence type="ECO:0000256" key="5">
    <source>
        <dbReference type="ARBA" id="ARBA00023125"/>
    </source>
</evidence>
<keyword evidence="4" id="KW-0799">Topoisomerase</keyword>
<keyword evidence="6" id="KW-0413">Isomerase</keyword>
<evidence type="ECO:0000256" key="1">
    <source>
        <dbReference type="ARBA" id="ARBA00000213"/>
    </source>
</evidence>
<dbReference type="Proteomes" id="UP000824056">
    <property type="component" value="Unassembled WGS sequence"/>
</dbReference>
<comment type="catalytic activity">
    <reaction evidence="1">
        <text>ATP-independent breakage of single-stranded DNA, followed by passage and rejoining.</text>
        <dbReference type="EC" id="5.6.2.1"/>
    </reaction>
</comment>
<dbReference type="InterPro" id="IPR000380">
    <property type="entry name" value="Topo_IA"/>
</dbReference>
<evidence type="ECO:0000256" key="11">
    <source>
        <dbReference type="SAM" id="MobiDB-lite"/>
    </source>
</evidence>
<accession>A0A9D2JSR6</accession>
<dbReference type="Pfam" id="PF01751">
    <property type="entry name" value="Toprim"/>
    <property type="match status" value="1"/>
</dbReference>
<dbReference type="PANTHER" id="PTHR11390">
    <property type="entry name" value="PROKARYOTIC DNA TOPOISOMERASE"/>
    <property type="match status" value="1"/>
</dbReference>
<dbReference type="InterPro" id="IPR013497">
    <property type="entry name" value="Topo_IA_cen"/>
</dbReference>
<evidence type="ECO:0000313" key="14">
    <source>
        <dbReference type="EMBL" id="HIZ66230.1"/>
    </source>
</evidence>
<dbReference type="InterPro" id="IPR003602">
    <property type="entry name" value="Topo_IA_DNA-bd_dom"/>
</dbReference>
<feature type="region of interest" description="Disordered" evidence="11">
    <location>
        <begin position="674"/>
        <end position="695"/>
    </location>
</feature>
<evidence type="ECO:0000256" key="8">
    <source>
        <dbReference type="ARBA" id="ARBA00031985"/>
    </source>
</evidence>
<evidence type="ECO:0000256" key="6">
    <source>
        <dbReference type="ARBA" id="ARBA00023235"/>
    </source>
</evidence>
<evidence type="ECO:0000256" key="4">
    <source>
        <dbReference type="ARBA" id="ARBA00023029"/>
    </source>
</evidence>
<dbReference type="Gene3D" id="1.10.460.10">
    <property type="entry name" value="Topoisomerase I, domain 2"/>
    <property type="match status" value="1"/>
</dbReference>
<keyword evidence="5" id="KW-0238">DNA-binding</keyword>
<name>A0A9D2JSR6_9FIRM</name>
<dbReference type="InterPro" id="IPR006171">
    <property type="entry name" value="TOPRIM_dom"/>
</dbReference>
<evidence type="ECO:0000259" key="12">
    <source>
        <dbReference type="PROSITE" id="PS50880"/>
    </source>
</evidence>
<dbReference type="SMART" id="SM00437">
    <property type="entry name" value="TOP1Ac"/>
    <property type="match status" value="1"/>
</dbReference>
<comment type="similarity">
    <text evidence="2">Belongs to the type IA topoisomerase family.</text>
</comment>
<dbReference type="GO" id="GO:0006310">
    <property type="term" value="P:DNA recombination"/>
    <property type="evidence" value="ECO:0007669"/>
    <property type="project" value="TreeGrafter"/>
</dbReference>
<proteinExistence type="inferred from homology"/>
<dbReference type="SUPFAM" id="SSF56712">
    <property type="entry name" value="Prokaryotic type I DNA topoisomerase"/>
    <property type="match status" value="1"/>
</dbReference>
<dbReference type="GO" id="GO:0003677">
    <property type="term" value="F:DNA binding"/>
    <property type="evidence" value="ECO:0007669"/>
    <property type="project" value="UniProtKB-KW"/>
</dbReference>
<dbReference type="Pfam" id="PF01131">
    <property type="entry name" value="Topoisom_bac"/>
    <property type="match status" value="1"/>
</dbReference>
<dbReference type="InterPro" id="IPR003601">
    <property type="entry name" value="Topo_IA_2"/>
</dbReference>
<reference evidence="14" key="2">
    <citation type="submission" date="2021-04" db="EMBL/GenBank/DDBJ databases">
        <authorList>
            <person name="Gilroy R."/>
        </authorList>
    </citation>
    <scope>NUCLEOTIDE SEQUENCE</scope>
    <source>
        <strain evidence="14">1068</strain>
    </source>
</reference>
<reference evidence="14" key="1">
    <citation type="journal article" date="2021" name="PeerJ">
        <title>Extensive microbial diversity within the chicken gut microbiome revealed by metagenomics and culture.</title>
        <authorList>
            <person name="Gilroy R."/>
            <person name="Ravi A."/>
            <person name="Getino M."/>
            <person name="Pursley I."/>
            <person name="Horton D.L."/>
            <person name="Alikhan N.F."/>
            <person name="Baker D."/>
            <person name="Gharbi K."/>
            <person name="Hall N."/>
            <person name="Watson M."/>
            <person name="Adriaenssens E.M."/>
            <person name="Foster-Nyarko E."/>
            <person name="Jarju S."/>
            <person name="Secka A."/>
            <person name="Antonio M."/>
            <person name="Oren A."/>
            <person name="Chaudhuri R.R."/>
            <person name="La Ragione R."/>
            <person name="Hildebrand F."/>
            <person name="Pallen M.J."/>
        </authorList>
    </citation>
    <scope>NUCLEOTIDE SEQUENCE</scope>
    <source>
        <strain evidence="14">1068</strain>
    </source>
</reference>
<sequence length="695" mass="78611">MSKALFIAEKPSVAQEFAKALKVQTSRKDGYLESENTVITWCVGHLVTMSYPEKYDEKLKKWSLETLPFLPKEFKYEVIPGVKKQFDIVKGLLNRQDVDTIYVCTDSGREGEYIYRLVAMMAGVRNKTQKRVWIDSQTEEEILRGIREAKDIHAYDNLSASAYLRAKEDYLMGINFSRLLSLKYGNAVSSYLGTRYQAISVGRVMTCVLGMVVRREREIREFVKTPFYRVLGKFQLSGRSFEGEWRAVEGSRFFQSPYLYKENGFKEKEQAQALVELLSAHPPLTAQVEKLEKKKENKNPPLLFNLAELQNECSRLFKLSPDETLKIVQELYEKKLVTYPRTDARVLSTAVAKEISKNLRGLLGYEQGKEYAGEILELGSYKSIGKTRYVNDKQITDHYAIIPTGQGLGALKSLSLTASWVYEVVVRRFLSIFYPPAVYQKVSLTSVIEKERLFSSFKVLVSEGYLKVTGYSFGKKKDEEEKKEEGKDQEEQTGDAGFLELLQGIKKGSSLPVESFYIKEGETSPPKRYTSGSMILAMENAGQLIEDEELRAQIKGSGIGTSATRAEILKKLMTIQYLALNKKTQVITPTLLGEMIFDVVNASIRSLLNPELTASWEKGLTYVAEGSITSQEYMGKLEHFIRSRTEGVMGLRNQLALRQFFDAAAAYYKKPAARKSYGEAKKAGSKKTVGKSSKA</sequence>
<dbReference type="PROSITE" id="PS50880">
    <property type="entry name" value="TOPRIM"/>
    <property type="match status" value="1"/>
</dbReference>